<protein>
    <submittedName>
        <fullName evidence="1">DNA polymerase-3 subunit delta</fullName>
    </submittedName>
</protein>
<evidence type="ECO:0000313" key="1">
    <source>
        <dbReference type="EMBL" id="SHN03354.1"/>
    </source>
</evidence>
<dbReference type="EMBL" id="FRCY01000005">
    <property type="protein sequence ID" value="SHN03354.1"/>
    <property type="molecule type" value="Genomic_DNA"/>
</dbReference>
<dbReference type="Pfam" id="PF13177">
    <property type="entry name" value="DNA_pol3_delta2"/>
    <property type="match status" value="1"/>
</dbReference>
<gene>
    <name evidence="1" type="ORF">SAMN04488057_105340</name>
</gene>
<dbReference type="PANTHER" id="PTHR11669">
    <property type="entry name" value="REPLICATION FACTOR C / DNA POLYMERASE III GAMMA-TAU SUBUNIT"/>
    <property type="match status" value="1"/>
</dbReference>
<dbReference type="OrthoDB" id="9811073at2"/>
<sequence length="377" mass="42631">MLFSSIPGLGETKQKLIQAIQKDHLAHALLFHGKEGSPSLTLALAMATFINCDQPQEEDACGKCPSCLKMEKLVHPDLNFTIPLPAAPKKKTDKKEEEASDFTSLWRSFVLEKPYGNFQDWNAHLGINKPLSISKSAARNVVKTLSLKSFEGGYKMMLIWAPETLNLSSANALLKILEEPPEKTIFLMVSQQPESLLTTILSRTQKIHVRNFTDEEVQHFLVERSLASSIAAQQIAPLADGNMREAILLSQNVDDKNTLLFRDWLRNCYKADIQSLIDFSERISAASKEEQKSILLTGINVVREALLNRSQLTSLMRSGETDREFIVNFSNTVLNDEKIMEIYRLLNEGHYHIERNLNSRILFLDMAFSLARIIRAE</sequence>
<accession>A0A1M7NI53</accession>
<name>A0A1M7NI53_9BACT</name>
<dbReference type="Gene3D" id="3.40.50.300">
    <property type="entry name" value="P-loop containing nucleotide triphosphate hydrolases"/>
    <property type="match status" value="1"/>
</dbReference>
<dbReference type="SUPFAM" id="SSF52540">
    <property type="entry name" value="P-loop containing nucleoside triphosphate hydrolases"/>
    <property type="match status" value="1"/>
</dbReference>
<proteinExistence type="predicted"/>
<dbReference type="GO" id="GO:0006261">
    <property type="term" value="P:DNA-templated DNA replication"/>
    <property type="evidence" value="ECO:0007669"/>
    <property type="project" value="TreeGrafter"/>
</dbReference>
<dbReference type="InterPro" id="IPR050238">
    <property type="entry name" value="DNA_Rep/Repair_Clamp_Loader"/>
</dbReference>
<dbReference type="PANTHER" id="PTHR11669:SF8">
    <property type="entry name" value="DNA POLYMERASE III SUBUNIT DELTA"/>
    <property type="match status" value="1"/>
</dbReference>
<dbReference type="AlphaFoldDB" id="A0A1M7NI53"/>
<dbReference type="RefSeq" id="WP_073094562.1">
    <property type="nucleotide sequence ID" value="NZ_FRCY01000005.1"/>
</dbReference>
<dbReference type="STRING" id="388280.SAMN04488057_105340"/>
<reference evidence="1 2" key="1">
    <citation type="submission" date="2016-11" db="EMBL/GenBank/DDBJ databases">
        <authorList>
            <person name="Jaros S."/>
            <person name="Januszkiewicz K."/>
            <person name="Wedrychowicz H."/>
        </authorList>
    </citation>
    <scope>NUCLEOTIDE SEQUENCE [LARGE SCALE GENOMIC DNA]</scope>
    <source>
        <strain evidence="1 2">CGMCC 1.6102</strain>
    </source>
</reference>
<dbReference type="Proteomes" id="UP000184513">
    <property type="component" value="Unassembled WGS sequence"/>
</dbReference>
<keyword evidence="2" id="KW-1185">Reference proteome</keyword>
<organism evidence="1 2">
    <name type="scientific">Cyclobacterium lianum</name>
    <dbReference type="NCBI Taxonomy" id="388280"/>
    <lineage>
        <taxon>Bacteria</taxon>
        <taxon>Pseudomonadati</taxon>
        <taxon>Bacteroidota</taxon>
        <taxon>Cytophagia</taxon>
        <taxon>Cytophagales</taxon>
        <taxon>Cyclobacteriaceae</taxon>
        <taxon>Cyclobacterium</taxon>
    </lineage>
</organism>
<evidence type="ECO:0000313" key="2">
    <source>
        <dbReference type="Proteomes" id="UP000184513"/>
    </source>
</evidence>
<dbReference type="InterPro" id="IPR027417">
    <property type="entry name" value="P-loop_NTPase"/>
</dbReference>